<dbReference type="PANTHER" id="PTHR31001:SF50">
    <property type="entry name" value="ZN(II)2CYS6 TRANSCRIPTION FACTOR (EUROFUNG)"/>
    <property type="match status" value="1"/>
</dbReference>
<evidence type="ECO:0000313" key="7">
    <source>
        <dbReference type="EMBL" id="KAF2092289.1"/>
    </source>
</evidence>
<feature type="region of interest" description="Disordered" evidence="5">
    <location>
        <begin position="69"/>
        <end position="135"/>
    </location>
</feature>
<dbReference type="GO" id="GO:0003677">
    <property type="term" value="F:DNA binding"/>
    <property type="evidence" value="ECO:0007669"/>
    <property type="project" value="InterPro"/>
</dbReference>
<feature type="coiled-coil region" evidence="4">
    <location>
        <begin position="40"/>
        <end position="67"/>
    </location>
</feature>
<reference evidence="7" key="1">
    <citation type="journal article" date="2020" name="Stud. Mycol.">
        <title>101 Dothideomycetes genomes: a test case for predicting lifestyles and emergence of pathogens.</title>
        <authorList>
            <person name="Haridas S."/>
            <person name="Albert R."/>
            <person name="Binder M."/>
            <person name="Bloem J."/>
            <person name="Labutti K."/>
            <person name="Salamov A."/>
            <person name="Andreopoulos B."/>
            <person name="Baker S."/>
            <person name="Barry K."/>
            <person name="Bills G."/>
            <person name="Bluhm B."/>
            <person name="Cannon C."/>
            <person name="Castanera R."/>
            <person name="Culley D."/>
            <person name="Daum C."/>
            <person name="Ezra D."/>
            <person name="Gonzalez J."/>
            <person name="Henrissat B."/>
            <person name="Kuo A."/>
            <person name="Liang C."/>
            <person name="Lipzen A."/>
            <person name="Lutzoni F."/>
            <person name="Magnuson J."/>
            <person name="Mondo S."/>
            <person name="Nolan M."/>
            <person name="Ohm R."/>
            <person name="Pangilinan J."/>
            <person name="Park H.-J."/>
            <person name="Ramirez L."/>
            <person name="Alfaro M."/>
            <person name="Sun H."/>
            <person name="Tritt A."/>
            <person name="Yoshinaga Y."/>
            <person name="Zwiers L.-H."/>
            <person name="Turgeon B."/>
            <person name="Goodwin S."/>
            <person name="Spatafora J."/>
            <person name="Crous P."/>
            <person name="Grigoriev I."/>
        </authorList>
    </citation>
    <scope>NUCLEOTIDE SEQUENCE</scope>
    <source>
        <strain evidence="7">CBS 121410</strain>
    </source>
</reference>
<dbReference type="InterPro" id="IPR036864">
    <property type="entry name" value="Zn2-C6_fun-type_DNA-bd_sf"/>
</dbReference>
<evidence type="ECO:0000256" key="4">
    <source>
        <dbReference type="SAM" id="Coils"/>
    </source>
</evidence>
<dbReference type="AlphaFoldDB" id="A0A9P4M3W9"/>
<organism evidence="7 8">
    <name type="scientific">Saccharata proteae CBS 121410</name>
    <dbReference type="NCBI Taxonomy" id="1314787"/>
    <lineage>
        <taxon>Eukaryota</taxon>
        <taxon>Fungi</taxon>
        <taxon>Dikarya</taxon>
        <taxon>Ascomycota</taxon>
        <taxon>Pezizomycotina</taxon>
        <taxon>Dothideomycetes</taxon>
        <taxon>Dothideomycetes incertae sedis</taxon>
        <taxon>Botryosphaeriales</taxon>
        <taxon>Saccharataceae</taxon>
        <taxon>Saccharata</taxon>
    </lineage>
</organism>
<sequence>NLLSCINCRQRKIRCDKRVPCGACQRSGAECTFPSQRAPRRKQNRRNEELLRRLDHLEGLVDRLGGEVAVSARAGESPYAKQEDDDDDDHAEEETEKPHIWMGDVLRPTVLQPRGAKTGGAPTDESGLTPVMQSDGSRYLSEDFWTSLSGEVEGLRDLLNEPSDDEDTTTLNSPSTSTPKDRRLLNSLFVFSGDIETSDLQWLHPHNQHIALLGEMYWNRVDPVFKVLHRPTVMPRFYEAVADIRSIPKGSGTEALMFAMYFAAISSMTPGECLQMMGRDRDSLADQYRHCCEMALANTDFINSADIVTLQAFLIYLMCLRCHNKTRSVWTLLALAVRIAHDLNLHRDGATTGFTPFQTEIRRRIWWQITVLDVRACEDRGSFPIIDQVFCNTKIPSNVNDEDIWPEMTNPPAEKKGGTEMTFSLICHEASRIAPKFYGPIPVHVTDELSRDRWQNQIQEEEEAFKQKLVSKYLNHLDSSVPYFQVCQGVAKVIMNVFWLLVHYPIQTKRLAFKSKATKREILVNATNYLASTIDLEESPLSVNFRWYYETYVLWHPIAVTLAELCVQTRGPDVERAWRVVDAVYGAAQERVTDVSLWRPVKKLYEKAKKAREQ</sequence>
<gene>
    <name evidence="7" type="ORF">K490DRAFT_23165</name>
</gene>
<dbReference type="SUPFAM" id="SSF57701">
    <property type="entry name" value="Zn2/Cys6 DNA-binding domain"/>
    <property type="match status" value="1"/>
</dbReference>
<dbReference type="PROSITE" id="PS00463">
    <property type="entry name" value="ZN2_CY6_FUNGAL_1"/>
    <property type="match status" value="1"/>
</dbReference>
<evidence type="ECO:0000256" key="1">
    <source>
        <dbReference type="ARBA" id="ARBA00004123"/>
    </source>
</evidence>
<dbReference type="SMART" id="SM00906">
    <property type="entry name" value="Fungal_trans"/>
    <property type="match status" value="1"/>
</dbReference>
<dbReference type="EMBL" id="ML978711">
    <property type="protein sequence ID" value="KAF2092289.1"/>
    <property type="molecule type" value="Genomic_DNA"/>
</dbReference>
<dbReference type="GO" id="GO:0005634">
    <property type="term" value="C:nucleus"/>
    <property type="evidence" value="ECO:0007669"/>
    <property type="project" value="UniProtKB-SubCell"/>
</dbReference>
<dbReference type="Proteomes" id="UP000799776">
    <property type="component" value="Unassembled WGS sequence"/>
</dbReference>
<evidence type="ECO:0000259" key="6">
    <source>
        <dbReference type="PROSITE" id="PS50048"/>
    </source>
</evidence>
<dbReference type="GO" id="GO:0000981">
    <property type="term" value="F:DNA-binding transcription factor activity, RNA polymerase II-specific"/>
    <property type="evidence" value="ECO:0007669"/>
    <property type="project" value="InterPro"/>
</dbReference>
<dbReference type="PROSITE" id="PS50048">
    <property type="entry name" value="ZN2_CY6_FUNGAL_2"/>
    <property type="match status" value="1"/>
</dbReference>
<name>A0A9P4M3W9_9PEZI</name>
<dbReference type="OrthoDB" id="424974at2759"/>
<dbReference type="Pfam" id="PF00172">
    <property type="entry name" value="Zn_clus"/>
    <property type="match status" value="1"/>
</dbReference>
<accession>A0A9P4M3W9</accession>
<dbReference type="CDD" id="cd12148">
    <property type="entry name" value="fungal_TF_MHR"/>
    <property type="match status" value="1"/>
</dbReference>
<dbReference type="SMART" id="SM00066">
    <property type="entry name" value="GAL4"/>
    <property type="match status" value="1"/>
</dbReference>
<dbReference type="GO" id="GO:0006351">
    <property type="term" value="P:DNA-templated transcription"/>
    <property type="evidence" value="ECO:0007669"/>
    <property type="project" value="InterPro"/>
</dbReference>
<dbReference type="PANTHER" id="PTHR31001">
    <property type="entry name" value="UNCHARACTERIZED TRANSCRIPTIONAL REGULATORY PROTEIN"/>
    <property type="match status" value="1"/>
</dbReference>
<evidence type="ECO:0000256" key="2">
    <source>
        <dbReference type="ARBA" id="ARBA00022723"/>
    </source>
</evidence>
<dbReference type="Pfam" id="PF04082">
    <property type="entry name" value="Fungal_trans"/>
    <property type="match status" value="1"/>
</dbReference>
<proteinExistence type="predicted"/>
<feature type="non-terminal residue" evidence="7">
    <location>
        <position position="614"/>
    </location>
</feature>
<feature type="region of interest" description="Disordered" evidence="5">
    <location>
        <begin position="160"/>
        <end position="179"/>
    </location>
</feature>
<keyword evidence="3" id="KW-0539">Nucleus</keyword>
<feature type="compositionally biased region" description="Acidic residues" evidence="5">
    <location>
        <begin position="83"/>
        <end position="95"/>
    </location>
</feature>
<keyword evidence="8" id="KW-1185">Reference proteome</keyword>
<protein>
    <recommendedName>
        <fullName evidence="6">Zn(2)-C6 fungal-type domain-containing protein</fullName>
    </recommendedName>
</protein>
<dbReference type="InterPro" id="IPR050613">
    <property type="entry name" value="Sec_Metabolite_Reg"/>
</dbReference>
<evidence type="ECO:0000256" key="3">
    <source>
        <dbReference type="ARBA" id="ARBA00023242"/>
    </source>
</evidence>
<feature type="non-terminal residue" evidence="7">
    <location>
        <position position="1"/>
    </location>
</feature>
<evidence type="ECO:0000313" key="8">
    <source>
        <dbReference type="Proteomes" id="UP000799776"/>
    </source>
</evidence>
<dbReference type="InterPro" id="IPR007219">
    <property type="entry name" value="XnlR_reg_dom"/>
</dbReference>
<feature type="compositionally biased region" description="Low complexity" evidence="5">
    <location>
        <begin position="169"/>
        <end position="178"/>
    </location>
</feature>
<comment type="subcellular location">
    <subcellularLocation>
        <location evidence="1">Nucleus</location>
    </subcellularLocation>
</comment>
<comment type="caution">
    <text evidence="7">The sequence shown here is derived from an EMBL/GenBank/DDBJ whole genome shotgun (WGS) entry which is preliminary data.</text>
</comment>
<keyword evidence="4" id="KW-0175">Coiled coil</keyword>
<keyword evidence="2" id="KW-0479">Metal-binding</keyword>
<dbReference type="CDD" id="cd00067">
    <property type="entry name" value="GAL4"/>
    <property type="match status" value="1"/>
</dbReference>
<dbReference type="Gene3D" id="4.10.240.10">
    <property type="entry name" value="Zn(2)-C6 fungal-type DNA-binding domain"/>
    <property type="match status" value="1"/>
</dbReference>
<dbReference type="InterPro" id="IPR001138">
    <property type="entry name" value="Zn2Cys6_DnaBD"/>
</dbReference>
<evidence type="ECO:0000256" key="5">
    <source>
        <dbReference type="SAM" id="MobiDB-lite"/>
    </source>
</evidence>
<dbReference type="GO" id="GO:0008270">
    <property type="term" value="F:zinc ion binding"/>
    <property type="evidence" value="ECO:0007669"/>
    <property type="project" value="InterPro"/>
</dbReference>
<feature type="domain" description="Zn(2)-C6 fungal-type" evidence="6">
    <location>
        <begin position="4"/>
        <end position="33"/>
    </location>
</feature>